<protein>
    <submittedName>
        <fullName evidence="1">Uncharacterized protein</fullName>
    </submittedName>
</protein>
<evidence type="ECO:0000313" key="2">
    <source>
        <dbReference type="Proteomes" id="UP001151760"/>
    </source>
</evidence>
<dbReference type="EMBL" id="BQNB010011076">
    <property type="protein sequence ID" value="GJS85778.1"/>
    <property type="molecule type" value="Genomic_DNA"/>
</dbReference>
<dbReference type="Proteomes" id="UP001151760">
    <property type="component" value="Unassembled WGS sequence"/>
</dbReference>
<proteinExistence type="predicted"/>
<gene>
    <name evidence="1" type="ORF">Tco_0752319</name>
</gene>
<reference evidence="1" key="2">
    <citation type="submission" date="2022-01" db="EMBL/GenBank/DDBJ databases">
        <authorList>
            <person name="Yamashiro T."/>
            <person name="Shiraishi A."/>
            <person name="Satake H."/>
            <person name="Nakayama K."/>
        </authorList>
    </citation>
    <scope>NUCLEOTIDE SEQUENCE</scope>
</reference>
<keyword evidence="2" id="KW-1185">Reference proteome</keyword>
<evidence type="ECO:0000313" key="1">
    <source>
        <dbReference type="EMBL" id="GJS85778.1"/>
    </source>
</evidence>
<accession>A0ABQ4ZA86</accession>
<sequence>MTLALENKLQVEETVIDEDEVIPEDETPELVTELQNVDKRVVWESRQEDIKHPVPRPLVFFGPQRNPNEPTRYLYNKDLFFLKHGNTKEKKYVLSLHKIHAERFPEADLEEKMNRWVRKEFKTFNEEA</sequence>
<comment type="caution">
    <text evidence="1">The sequence shown here is derived from an EMBL/GenBank/DDBJ whole genome shotgun (WGS) entry which is preliminary data.</text>
</comment>
<organism evidence="1 2">
    <name type="scientific">Tanacetum coccineum</name>
    <dbReference type="NCBI Taxonomy" id="301880"/>
    <lineage>
        <taxon>Eukaryota</taxon>
        <taxon>Viridiplantae</taxon>
        <taxon>Streptophyta</taxon>
        <taxon>Embryophyta</taxon>
        <taxon>Tracheophyta</taxon>
        <taxon>Spermatophyta</taxon>
        <taxon>Magnoliopsida</taxon>
        <taxon>eudicotyledons</taxon>
        <taxon>Gunneridae</taxon>
        <taxon>Pentapetalae</taxon>
        <taxon>asterids</taxon>
        <taxon>campanulids</taxon>
        <taxon>Asterales</taxon>
        <taxon>Asteraceae</taxon>
        <taxon>Asteroideae</taxon>
        <taxon>Anthemideae</taxon>
        <taxon>Anthemidinae</taxon>
        <taxon>Tanacetum</taxon>
    </lineage>
</organism>
<reference evidence="1" key="1">
    <citation type="journal article" date="2022" name="Int. J. Mol. Sci.">
        <title>Draft Genome of Tanacetum Coccineum: Genomic Comparison of Closely Related Tanacetum-Family Plants.</title>
        <authorList>
            <person name="Yamashiro T."/>
            <person name="Shiraishi A."/>
            <person name="Nakayama K."/>
            <person name="Satake H."/>
        </authorList>
    </citation>
    <scope>NUCLEOTIDE SEQUENCE</scope>
</reference>
<name>A0ABQ4ZA86_9ASTR</name>